<gene>
    <name evidence="2" type="ORF">GH714_039532</name>
</gene>
<reference evidence="2 3" key="1">
    <citation type="journal article" date="2020" name="Mol. Plant">
        <title>The Chromosome-Based Rubber Tree Genome Provides New Insights into Spurge Genome Evolution and Rubber Biosynthesis.</title>
        <authorList>
            <person name="Liu J."/>
            <person name="Shi C."/>
            <person name="Shi C.C."/>
            <person name="Li W."/>
            <person name="Zhang Q.J."/>
            <person name="Zhang Y."/>
            <person name="Li K."/>
            <person name="Lu H.F."/>
            <person name="Shi C."/>
            <person name="Zhu S.T."/>
            <person name="Xiao Z.Y."/>
            <person name="Nan H."/>
            <person name="Yue Y."/>
            <person name="Zhu X.G."/>
            <person name="Wu Y."/>
            <person name="Hong X.N."/>
            <person name="Fan G.Y."/>
            <person name="Tong Y."/>
            <person name="Zhang D."/>
            <person name="Mao C.L."/>
            <person name="Liu Y.L."/>
            <person name="Hao S.J."/>
            <person name="Liu W.Q."/>
            <person name="Lv M.Q."/>
            <person name="Zhang H.B."/>
            <person name="Liu Y."/>
            <person name="Hu-Tang G.R."/>
            <person name="Wang J.P."/>
            <person name="Wang J.H."/>
            <person name="Sun Y.H."/>
            <person name="Ni S.B."/>
            <person name="Chen W.B."/>
            <person name="Zhang X.C."/>
            <person name="Jiao Y.N."/>
            <person name="Eichler E.E."/>
            <person name="Li G.H."/>
            <person name="Liu X."/>
            <person name="Gao L.Z."/>
        </authorList>
    </citation>
    <scope>NUCLEOTIDE SEQUENCE [LARGE SCALE GENOMIC DNA]</scope>
    <source>
        <strain evidence="3">cv. GT1</strain>
        <tissue evidence="2">Leaf</tissue>
    </source>
</reference>
<evidence type="ECO:0000313" key="3">
    <source>
        <dbReference type="Proteomes" id="UP000467840"/>
    </source>
</evidence>
<evidence type="ECO:0000313" key="2">
    <source>
        <dbReference type="EMBL" id="KAF2287281.1"/>
    </source>
</evidence>
<name>A0A6A6KEI5_HEVBR</name>
<protein>
    <submittedName>
        <fullName evidence="2">Uncharacterized protein</fullName>
    </submittedName>
</protein>
<dbReference type="AlphaFoldDB" id="A0A6A6KEI5"/>
<accession>A0A6A6KEI5</accession>
<dbReference type="InterPro" id="IPR034590">
    <property type="entry name" value="POLYCHOME/GIG1"/>
</dbReference>
<feature type="region of interest" description="Disordered" evidence="1">
    <location>
        <begin position="29"/>
        <end position="53"/>
    </location>
</feature>
<dbReference type="EMBL" id="JAAGAX010000017">
    <property type="protein sequence ID" value="KAF2287281.1"/>
    <property type="molecule type" value="Genomic_DNA"/>
</dbReference>
<evidence type="ECO:0000256" key="1">
    <source>
        <dbReference type="SAM" id="MobiDB-lite"/>
    </source>
</evidence>
<proteinExistence type="predicted"/>
<dbReference type="PANTHER" id="PTHR35119">
    <property type="entry name" value="PROTEIN POLYCHOME"/>
    <property type="match status" value="1"/>
</dbReference>
<dbReference type="Proteomes" id="UP000467840">
    <property type="component" value="Chromosome 3"/>
</dbReference>
<dbReference type="PANTHER" id="PTHR35119:SF1">
    <property type="entry name" value="PROTEIN POLYCHOME"/>
    <property type="match status" value="1"/>
</dbReference>
<comment type="caution">
    <text evidence="2">The sequence shown here is derived from an EMBL/GenBank/DDBJ whole genome shotgun (WGS) entry which is preliminary data.</text>
</comment>
<sequence length="120" mass="13721">MEGAVWALQEARWAWPEYLQNAGNRQREHATNWKWKAGNSRGRGRASNSSLPSWYPRTPLRDITAIVRAIERRERLGADRAQEIESPVPHAYGVLDLSEPSSVAHLEHSNLSCLQFQVFK</sequence>
<keyword evidence="3" id="KW-1185">Reference proteome</keyword>
<organism evidence="2 3">
    <name type="scientific">Hevea brasiliensis</name>
    <name type="common">Para rubber tree</name>
    <name type="synonym">Siphonia brasiliensis</name>
    <dbReference type="NCBI Taxonomy" id="3981"/>
    <lineage>
        <taxon>Eukaryota</taxon>
        <taxon>Viridiplantae</taxon>
        <taxon>Streptophyta</taxon>
        <taxon>Embryophyta</taxon>
        <taxon>Tracheophyta</taxon>
        <taxon>Spermatophyta</taxon>
        <taxon>Magnoliopsida</taxon>
        <taxon>eudicotyledons</taxon>
        <taxon>Gunneridae</taxon>
        <taxon>Pentapetalae</taxon>
        <taxon>rosids</taxon>
        <taxon>fabids</taxon>
        <taxon>Malpighiales</taxon>
        <taxon>Euphorbiaceae</taxon>
        <taxon>Crotonoideae</taxon>
        <taxon>Micrandreae</taxon>
        <taxon>Hevea</taxon>
    </lineage>
</organism>
<dbReference type="GO" id="GO:0051783">
    <property type="term" value="P:regulation of nuclear division"/>
    <property type="evidence" value="ECO:0007669"/>
    <property type="project" value="InterPro"/>
</dbReference>
<feature type="compositionally biased region" description="Low complexity" evidence="1">
    <location>
        <begin position="37"/>
        <end position="50"/>
    </location>
</feature>
<dbReference type="GO" id="GO:0005634">
    <property type="term" value="C:nucleus"/>
    <property type="evidence" value="ECO:0007669"/>
    <property type="project" value="InterPro"/>
</dbReference>